<evidence type="ECO:0000256" key="2">
    <source>
        <dbReference type="SAM" id="Phobius"/>
    </source>
</evidence>
<keyword evidence="2" id="KW-0812">Transmembrane</keyword>
<dbReference type="EMBL" id="JBBMEX010000001">
    <property type="protein sequence ID" value="MEQ2556312.1"/>
    <property type="molecule type" value="Genomic_DNA"/>
</dbReference>
<keyword evidence="1" id="KW-0175">Coiled coil</keyword>
<keyword evidence="4" id="KW-1185">Reference proteome</keyword>
<accession>A0ABV1HB24</accession>
<sequence>MRLFRQKKQQISRKREIRNESKEKNMDDFLLKQIDEFRDKAQQLQDLINTKETKVRELQLLVDERESKATKLQMELDERQREADSLVGNVEEQVDKLIKKIEVQQNDNTEDIKNALDGMSQDFGQMTKELTGAQQEISEKIHTENVKCYRNIQGLMQEFAEKMEKVDLADESMKSIKHFFGWTIGLLVCNLAALAGVILYFAGVFSF</sequence>
<proteinExistence type="predicted"/>
<dbReference type="Proteomes" id="UP001454489">
    <property type="component" value="Unassembled WGS sequence"/>
</dbReference>
<feature type="coiled-coil region" evidence="1">
    <location>
        <begin position="34"/>
        <end position="107"/>
    </location>
</feature>
<evidence type="ECO:0000313" key="3">
    <source>
        <dbReference type="EMBL" id="MEQ2556312.1"/>
    </source>
</evidence>
<reference evidence="3 4" key="1">
    <citation type="submission" date="2024-03" db="EMBL/GenBank/DDBJ databases">
        <title>Human intestinal bacterial collection.</title>
        <authorList>
            <person name="Pauvert C."/>
            <person name="Hitch T.C.A."/>
            <person name="Clavel T."/>
        </authorList>
    </citation>
    <scope>NUCLEOTIDE SEQUENCE [LARGE SCALE GENOMIC DNA]</scope>
    <source>
        <strain evidence="3 4">CLA-AA-H185</strain>
    </source>
</reference>
<gene>
    <name evidence="3" type="ORF">WMO43_00240</name>
</gene>
<feature type="transmembrane region" description="Helical" evidence="2">
    <location>
        <begin position="179"/>
        <end position="202"/>
    </location>
</feature>
<keyword evidence="2" id="KW-0472">Membrane</keyword>
<evidence type="ECO:0000256" key="1">
    <source>
        <dbReference type="SAM" id="Coils"/>
    </source>
</evidence>
<keyword evidence="2" id="KW-1133">Transmembrane helix</keyword>
<name>A0ABV1HB24_9FIRM</name>
<dbReference type="RefSeq" id="WP_353529287.1">
    <property type="nucleotide sequence ID" value="NZ_JBBMEX010000001.1"/>
</dbReference>
<comment type="caution">
    <text evidence="3">The sequence shown here is derived from an EMBL/GenBank/DDBJ whole genome shotgun (WGS) entry which is preliminary data.</text>
</comment>
<organism evidence="3 4">
    <name type="scientific">Maccoyibacter intestinihominis</name>
    <dbReference type="NCBI Taxonomy" id="3133499"/>
    <lineage>
        <taxon>Bacteria</taxon>
        <taxon>Bacillati</taxon>
        <taxon>Bacillota</taxon>
        <taxon>Clostridia</taxon>
        <taxon>Lachnospirales</taxon>
        <taxon>Lachnospiraceae</taxon>
        <taxon>Maccoyibacter</taxon>
    </lineage>
</organism>
<evidence type="ECO:0000313" key="4">
    <source>
        <dbReference type="Proteomes" id="UP001454489"/>
    </source>
</evidence>
<protein>
    <submittedName>
        <fullName evidence="3">Uncharacterized protein</fullName>
    </submittedName>
</protein>